<gene>
    <name evidence="1" type="ORF">CONPUDRAFT_25842</name>
</gene>
<name>A0A5M3N305_CONPW</name>
<dbReference type="AlphaFoldDB" id="A0A5M3N305"/>
<dbReference type="OMA" id="PDIVHFI"/>
<dbReference type="OrthoDB" id="3236755at2759"/>
<dbReference type="EMBL" id="JH711574">
    <property type="protein sequence ID" value="EIW85772.1"/>
    <property type="molecule type" value="Genomic_DNA"/>
</dbReference>
<proteinExistence type="predicted"/>
<feature type="non-terminal residue" evidence="1">
    <location>
        <position position="264"/>
    </location>
</feature>
<dbReference type="InterPro" id="IPR012337">
    <property type="entry name" value="RNaseH-like_sf"/>
</dbReference>
<dbReference type="Proteomes" id="UP000053558">
    <property type="component" value="Unassembled WGS sequence"/>
</dbReference>
<organism evidence="1 2">
    <name type="scientific">Coniophora puteana (strain RWD-64-598)</name>
    <name type="common">Brown rot fungus</name>
    <dbReference type="NCBI Taxonomy" id="741705"/>
    <lineage>
        <taxon>Eukaryota</taxon>
        <taxon>Fungi</taxon>
        <taxon>Dikarya</taxon>
        <taxon>Basidiomycota</taxon>
        <taxon>Agaricomycotina</taxon>
        <taxon>Agaricomycetes</taxon>
        <taxon>Agaricomycetidae</taxon>
        <taxon>Boletales</taxon>
        <taxon>Coniophorineae</taxon>
        <taxon>Coniophoraceae</taxon>
        <taxon>Coniophora</taxon>
    </lineage>
</organism>
<keyword evidence="2" id="KW-1185">Reference proteome</keyword>
<dbReference type="KEGG" id="cput:CONPUDRAFT_25842"/>
<sequence length="264" mass="29579">ASKRSHTGAHIFGVLNKVLLSIGPERFRGISSDSTGNTSVARKLVKNQYPWIIILPDPCHRANLLAGDICRLPFFAPVIRKVQRTLKFFKKSTHATSHLKAARKEQGIGRGLVSVGKTRFVMLYHAGRSVQRCYPAIESIVTKKTVTLPVCLKVNDWHCVNYCSQTDCNSCFFRSELACLVAVLAPIAKATTCLEATNIDVSSVYEFWLAITASMKDILTTENEDFEIPAHASEQIRRRVNYRFNQMVNETPDDVYLTGFVLNP</sequence>
<feature type="non-terminal residue" evidence="1">
    <location>
        <position position="1"/>
    </location>
</feature>
<evidence type="ECO:0000313" key="2">
    <source>
        <dbReference type="Proteomes" id="UP000053558"/>
    </source>
</evidence>
<evidence type="ECO:0000313" key="1">
    <source>
        <dbReference type="EMBL" id="EIW85772.1"/>
    </source>
</evidence>
<protein>
    <recommendedName>
        <fullName evidence="3">DUF659 domain-containing protein</fullName>
    </recommendedName>
</protein>
<dbReference type="RefSeq" id="XP_007763957.1">
    <property type="nucleotide sequence ID" value="XM_007765767.1"/>
</dbReference>
<comment type="caution">
    <text evidence="1">The sequence shown here is derived from an EMBL/GenBank/DDBJ whole genome shotgun (WGS) entry which is preliminary data.</text>
</comment>
<evidence type="ECO:0008006" key="3">
    <source>
        <dbReference type="Google" id="ProtNLM"/>
    </source>
</evidence>
<accession>A0A5M3N305</accession>
<dbReference type="SUPFAM" id="SSF53098">
    <property type="entry name" value="Ribonuclease H-like"/>
    <property type="match status" value="1"/>
</dbReference>
<reference evidence="2" key="1">
    <citation type="journal article" date="2012" name="Science">
        <title>The Paleozoic origin of enzymatic lignin decomposition reconstructed from 31 fungal genomes.</title>
        <authorList>
            <person name="Floudas D."/>
            <person name="Binder M."/>
            <person name="Riley R."/>
            <person name="Barry K."/>
            <person name="Blanchette R.A."/>
            <person name="Henrissat B."/>
            <person name="Martinez A.T."/>
            <person name="Otillar R."/>
            <person name="Spatafora J.W."/>
            <person name="Yadav J.S."/>
            <person name="Aerts A."/>
            <person name="Benoit I."/>
            <person name="Boyd A."/>
            <person name="Carlson A."/>
            <person name="Copeland A."/>
            <person name="Coutinho P.M."/>
            <person name="de Vries R.P."/>
            <person name="Ferreira P."/>
            <person name="Findley K."/>
            <person name="Foster B."/>
            <person name="Gaskell J."/>
            <person name="Glotzer D."/>
            <person name="Gorecki P."/>
            <person name="Heitman J."/>
            <person name="Hesse C."/>
            <person name="Hori C."/>
            <person name="Igarashi K."/>
            <person name="Jurgens J.A."/>
            <person name="Kallen N."/>
            <person name="Kersten P."/>
            <person name="Kohler A."/>
            <person name="Kuees U."/>
            <person name="Kumar T.K.A."/>
            <person name="Kuo A."/>
            <person name="LaButti K."/>
            <person name="Larrondo L.F."/>
            <person name="Lindquist E."/>
            <person name="Ling A."/>
            <person name="Lombard V."/>
            <person name="Lucas S."/>
            <person name="Lundell T."/>
            <person name="Martin R."/>
            <person name="McLaughlin D.J."/>
            <person name="Morgenstern I."/>
            <person name="Morin E."/>
            <person name="Murat C."/>
            <person name="Nagy L.G."/>
            <person name="Nolan M."/>
            <person name="Ohm R.A."/>
            <person name="Patyshakuliyeva A."/>
            <person name="Rokas A."/>
            <person name="Ruiz-Duenas F.J."/>
            <person name="Sabat G."/>
            <person name="Salamov A."/>
            <person name="Samejima M."/>
            <person name="Schmutz J."/>
            <person name="Slot J.C."/>
            <person name="St John F."/>
            <person name="Stenlid J."/>
            <person name="Sun H."/>
            <person name="Sun S."/>
            <person name="Syed K."/>
            <person name="Tsang A."/>
            <person name="Wiebenga A."/>
            <person name="Young D."/>
            <person name="Pisabarro A."/>
            <person name="Eastwood D.C."/>
            <person name="Martin F."/>
            <person name="Cullen D."/>
            <person name="Grigoriev I.V."/>
            <person name="Hibbett D.S."/>
        </authorList>
    </citation>
    <scope>NUCLEOTIDE SEQUENCE [LARGE SCALE GENOMIC DNA]</scope>
    <source>
        <strain evidence="2">RWD-64-598 SS2</strain>
    </source>
</reference>
<dbReference type="GeneID" id="19206594"/>